<gene>
    <name evidence="1" type="ORF">NMK_1836</name>
</gene>
<sequence>MTISSVQNVQLVKGSDVIEIKHSRQEGIKLPKFLAGGDSVKVVSSVGRCILKDARCMSVAEAERTVKQEVAKLAKQGWALVAPPNAVDA</sequence>
<dbReference type="GO" id="GO:0005840">
    <property type="term" value="C:ribosome"/>
    <property type="evidence" value="ECO:0007669"/>
    <property type="project" value="UniProtKB-KW"/>
</dbReference>
<dbReference type="RefSeq" id="WP_109015473.1">
    <property type="nucleotide sequence ID" value="NZ_BDOQ01000007.1"/>
</dbReference>
<dbReference type="Proteomes" id="UP000245081">
    <property type="component" value="Unassembled WGS sequence"/>
</dbReference>
<evidence type="ECO:0000313" key="2">
    <source>
        <dbReference type="Proteomes" id="UP000245081"/>
    </source>
</evidence>
<accession>A0A2R5F7Q2</accession>
<evidence type="ECO:0000313" key="1">
    <source>
        <dbReference type="EMBL" id="GBG14270.1"/>
    </source>
</evidence>
<protein>
    <submittedName>
        <fullName evidence="1">Protein involved in RimO-mediated beta-methylthiolation of ribosomal protein S12 YcaO</fullName>
    </submittedName>
</protein>
<organism evidence="1 2">
    <name type="scientific">Novimethylophilus kurashikiensis</name>
    <dbReference type="NCBI Taxonomy" id="1825523"/>
    <lineage>
        <taxon>Bacteria</taxon>
        <taxon>Pseudomonadati</taxon>
        <taxon>Pseudomonadota</taxon>
        <taxon>Betaproteobacteria</taxon>
        <taxon>Nitrosomonadales</taxon>
        <taxon>Methylophilaceae</taxon>
        <taxon>Novimethylophilus</taxon>
    </lineage>
</organism>
<keyword evidence="1" id="KW-0687">Ribonucleoprotein</keyword>
<proteinExistence type="predicted"/>
<keyword evidence="1" id="KW-0689">Ribosomal protein</keyword>
<keyword evidence="2" id="KW-1185">Reference proteome</keyword>
<dbReference type="AlphaFoldDB" id="A0A2R5F7Q2"/>
<reference evidence="1 2" key="1">
    <citation type="journal article" date="2018" name="Environ. Microbiol.">
        <title>Isolation and genomic characterization of Novimethylophilus kurashikiensis gen. nov. sp. nov., a new lanthanide-dependent methylotrophic species of Methylophilaceae.</title>
        <authorList>
            <person name="Lv H."/>
            <person name="Sahin N."/>
            <person name="Tani A."/>
        </authorList>
    </citation>
    <scope>NUCLEOTIDE SEQUENCE [LARGE SCALE GENOMIC DNA]</scope>
    <source>
        <strain evidence="1 2">La2-4</strain>
    </source>
</reference>
<comment type="caution">
    <text evidence="1">The sequence shown here is derived from an EMBL/GenBank/DDBJ whole genome shotgun (WGS) entry which is preliminary data.</text>
</comment>
<name>A0A2R5F7Q2_9PROT</name>
<dbReference type="EMBL" id="BDOQ01000007">
    <property type="protein sequence ID" value="GBG14270.1"/>
    <property type="molecule type" value="Genomic_DNA"/>
</dbReference>